<sequence>MKETTVQRPRRKDDREGWAAYAEAHHVIAPSTIPEAGRGVFLTVDLPANVDLGLYTGRLLTREEMEATESLYVLERHNQQTRRLEWVDADCDEGNWLRYINQNSPGKKNNVRIMRNGRFKTKRPIAAGDELFVSYGDEYWQGLEARTGSNHRR</sequence>
<accession>A0A7S8BEQ2</accession>
<dbReference type="PROSITE" id="PS50280">
    <property type="entry name" value="SET"/>
    <property type="match status" value="1"/>
</dbReference>
<protein>
    <submittedName>
        <fullName evidence="2">SET domain-containing protein</fullName>
    </submittedName>
</protein>
<dbReference type="KEGG" id="vg:80543753"/>
<dbReference type="InterPro" id="IPR001214">
    <property type="entry name" value="SET_dom"/>
</dbReference>
<organism evidence="2 3">
    <name type="scientific">Medusavirus stheno T3</name>
    <dbReference type="NCBI Taxonomy" id="3069717"/>
    <lineage>
        <taxon>Viruses</taxon>
        <taxon>Varidnaviria</taxon>
        <taxon>Bamfordvirae</taxon>
        <taxon>Nucleocytoviricota</taxon>
        <taxon>Megaviricetes</taxon>
        <taxon>Mamonoviridae</taxon>
        <taxon>Medusavirus</taxon>
        <taxon>Medusavirus sthenus</taxon>
    </lineage>
</organism>
<dbReference type="InterPro" id="IPR046341">
    <property type="entry name" value="SET_dom_sf"/>
</dbReference>
<name>A0A7S8BEQ2_9VIRU</name>
<dbReference type="Pfam" id="PF21549">
    <property type="entry name" value="PRDM2_PR"/>
    <property type="match status" value="1"/>
</dbReference>
<dbReference type="EMBL" id="MW018138">
    <property type="protein sequence ID" value="QPB44557.1"/>
    <property type="molecule type" value="Genomic_DNA"/>
</dbReference>
<feature type="domain" description="SET" evidence="1">
    <location>
        <begin position="24"/>
        <end position="136"/>
    </location>
</feature>
<proteinExistence type="predicted"/>
<evidence type="ECO:0000313" key="2">
    <source>
        <dbReference type="EMBL" id="QPB44557.1"/>
    </source>
</evidence>
<dbReference type="SMART" id="SM00317">
    <property type="entry name" value="SET"/>
    <property type="match status" value="1"/>
</dbReference>
<evidence type="ECO:0000313" key="3">
    <source>
        <dbReference type="Proteomes" id="UP001162098"/>
    </source>
</evidence>
<evidence type="ECO:0000259" key="1">
    <source>
        <dbReference type="PROSITE" id="PS50280"/>
    </source>
</evidence>
<reference evidence="2 3" key="1">
    <citation type="submission" date="2020-09" db="EMBL/GenBank/DDBJ databases">
        <authorList>
            <person name="Zhang R."/>
            <person name="Garcia K."/>
            <person name="Ogata H."/>
        </authorList>
    </citation>
    <scope>NUCLEOTIDE SEQUENCE [LARGE SCALE GENOMIC DNA]</scope>
    <source>
        <strain evidence="3">stheno</strain>
    </source>
</reference>
<dbReference type="SUPFAM" id="SSF82199">
    <property type="entry name" value="SET domain"/>
    <property type="match status" value="1"/>
</dbReference>
<keyword evidence="3" id="KW-1185">Reference proteome</keyword>
<dbReference type="Gene3D" id="2.170.270.10">
    <property type="entry name" value="SET domain"/>
    <property type="match status" value="1"/>
</dbReference>
<dbReference type="Proteomes" id="UP001162098">
    <property type="component" value="Segment"/>
</dbReference>